<dbReference type="GO" id="GO:0005886">
    <property type="term" value="C:plasma membrane"/>
    <property type="evidence" value="ECO:0007669"/>
    <property type="project" value="UniProtKB-SubCell"/>
</dbReference>
<feature type="transmembrane region" description="Helical" evidence="6">
    <location>
        <begin position="93"/>
        <end position="113"/>
    </location>
</feature>
<keyword evidence="3 6" id="KW-0812">Transmembrane</keyword>
<dbReference type="InterPro" id="IPR020846">
    <property type="entry name" value="MFS_dom"/>
</dbReference>
<dbReference type="PANTHER" id="PTHR23513">
    <property type="entry name" value="INTEGRAL MEMBRANE EFFLUX PROTEIN-RELATED"/>
    <property type="match status" value="1"/>
</dbReference>
<feature type="domain" description="Major facilitator superfamily (MFS) profile" evidence="7">
    <location>
        <begin position="203"/>
        <end position="387"/>
    </location>
</feature>
<evidence type="ECO:0000256" key="4">
    <source>
        <dbReference type="ARBA" id="ARBA00022989"/>
    </source>
</evidence>
<dbReference type="EMBL" id="FWXV01000008">
    <property type="protein sequence ID" value="SMD22999.1"/>
    <property type="molecule type" value="Genomic_DNA"/>
</dbReference>
<keyword evidence="5 6" id="KW-0472">Membrane</keyword>
<gene>
    <name evidence="8" type="ORF">SAMN05661093_07780</name>
</gene>
<proteinExistence type="predicted"/>
<accession>A0A1W2FLZ6</accession>
<keyword evidence="4 6" id="KW-1133">Transmembrane helix</keyword>
<dbReference type="Pfam" id="PF07690">
    <property type="entry name" value="MFS_1"/>
    <property type="match status" value="1"/>
</dbReference>
<evidence type="ECO:0000256" key="5">
    <source>
        <dbReference type="ARBA" id="ARBA00023136"/>
    </source>
</evidence>
<comment type="subcellular location">
    <subcellularLocation>
        <location evidence="1">Cell membrane</location>
        <topology evidence="1">Multi-pass membrane protein</topology>
    </subcellularLocation>
</comment>
<dbReference type="SUPFAM" id="SSF103473">
    <property type="entry name" value="MFS general substrate transporter"/>
    <property type="match status" value="1"/>
</dbReference>
<protein>
    <submittedName>
        <fullName evidence="8">Predicted arabinose efflux permease, MFS family</fullName>
    </submittedName>
</protein>
<feature type="transmembrane region" description="Helical" evidence="6">
    <location>
        <begin position="355"/>
        <end position="374"/>
    </location>
</feature>
<reference evidence="8 9" key="1">
    <citation type="submission" date="2017-04" db="EMBL/GenBank/DDBJ databases">
        <authorList>
            <person name="Afonso C.L."/>
            <person name="Miller P.J."/>
            <person name="Scott M.A."/>
            <person name="Spackman E."/>
            <person name="Goraichik I."/>
            <person name="Dimitrov K.M."/>
            <person name="Suarez D.L."/>
            <person name="Swayne D.E."/>
        </authorList>
    </citation>
    <scope>NUCLEOTIDE SEQUENCE [LARGE SCALE GENOMIC DNA]</scope>
    <source>
        <strain evidence="8 9">DSM 43828</strain>
    </source>
</reference>
<evidence type="ECO:0000313" key="8">
    <source>
        <dbReference type="EMBL" id="SMD22999.1"/>
    </source>
</evidence>
<sequence length="387" mass="38534">MPLARYLLAATIVRTVDGGAAVGLVALAAASNAGAVVGGLLVAALSAPHVLGFLTAPLLDRAADGRKILAIAFTAYAVALGFAAVSLGHVPLAVSIAMIVLAGTCGPMLTGGLSSQLAGIAADQRRAEGLDSLTYGVGSTLGPAMVTGLVVLLGPRFALLVCAAAAVVAAVMTLFLPRQFRVGQRDTAIRISTGLALLWRSAPLRRVATATTLMAVGLGALPVVTVLLATQLNHGVTGGGIMVAVFGAGSLAGSLAVTVHPHKTEAEKLVIRYVTAMGIALIVAALAPSYLIALIAVCVAGVMNGPFVAATLAARSDYAPENARAQVFITFAGMKIAAAAAGAALAGVLSPFGGHTTMTLAAAIVLAGALVSVADRWTNARRKAANA</sequence>
<dbReference type="GO" id="GO:0022857">
    <property type="term" value="F:transmembrane transporter activity"/>
    <property type="evidence" value="ECO:0007669"/>
    <property type="project" value="InterPro"/>
</dbReference>
<evidence type="ECO:0000256" key="1">
    <source>
        <dbReference type="ARBA" id="ARBA00004651"/>
    </source>
</evidence>
<evidence type="ECO:0000259" key="7">
    <source>
        <dbReference type="PROSITE" id="PS50850"/>
    </source>
</evidence>
<dbReference type="RefSeq" id="WP_084431818.1">
    <property type="nucleotide sequence ID" value="NZ_FWXV01000008.1"/>
</dbReference>
<feature type="transmembrane region" description="Helical" evidence="6">
    <location>
        <begin position="327"/>
        <end position="349"/>
    </location>
</feature>
<evidence type="ECO:0000256" key="3">
    <source>
        <dbReference type="ARBA" id="ARBA00022692"/>
    </source>
</evidence>
<feature type="transmembrane region" description="Helical" evidence="6">
    <location>
        <begin position="157"/>
        <end position="176"/>
    </location>
</feature>
<feature type="transmembrane region" description="Helical" evidence="6">
    <location>
        <begin position="133"/>
        <end position="151"/>
    </location>
</feature>
<dbReference type="PROSITE" id="PS50850">
    <property type="entry name" value="MFS"/>
    <property type="match status" value="1"/>
</dbReference>
<dbReference type="Proteomes" id="UP000192674">
    <property type="component" value="Unassembled WGS sequence"/>
</dbReference>
<name>A0A1W2FLZ6_KIBAR</name>
<feature type="transmembrane region" description="Helical" evidence="6">
    <location>
        <begin position="235"/>
        <end position="257"/>
    </location>
</feature>
<feature type="transmembrane region" description="Helical" evidence="6">
    <location>
        <begin position="269"/>
        <end position="287"/>
    </location>
</feature>
<keyword evidence="9" id="KW-1185">Reference proteome</keyword>
<evidence type="ECO:0000256" key="2">
    <source>
        <dbReference type="ARBA" id="ARBA00022475"/>
    </source>
</evidence>
<evidence type="ECO:0000313" key="9">
    <source>
        <dbReference type="Proteomes" id="UP000192674"/>
    </source>
</evidence>
<keyword evidence="2" id="KW-1003">Cell membrane</keyword>
<dbReference type="PANTHER" id="PTHR23513:SF11">
    <property type="entry name" value="STAPHYLOFERRIN A TRANSPORTER"/>
    <property type="match status" value="1"/>
</dbReference>
<dbReference type="AlphaFoldDB" id="A0A1W2FLZ6"/>
<organism evidence="8 9">
    <name type="scientific">Kibdelosporangium aridum</name>
    <dbReference type="NCBI Taxonomy" id="2030"/>
    <lineage>
        <taxon>Bacteria</taxon>
        <taxon>Bacillati</taxon>
        <taxon>Actinomycetota</taxon>
        <taxon>Actinomycetes</taxon>
        <taxon>Pseudonocardiales</taxon>
        <taxon>Pseudonocardiaceae</taxon>
        <taxon>Kibdelosporangium</taxon>
    </lineage>
</organism>
<dbReference type="InterPro" id="IPR036259">
    <property type="entry name" value="MFS_trans_sf"/>
</dbReference>
<evidence type="ECO:0000256" key="6">
    <source>
        <dbReference type="SAM" id="Phobius"/>
    </source>
</evidence>
<feature type="transmembrane region" description="Helical" evidence="6">
    <location>
        <begin position="7"/>
        <end position="29"/>
    </location>
</feature>
<dbReference type="Gene3D" id="1.20.1250.20">
    <property type="entry name" value="MFS general substrate transporter like domains"/>
    <property type="match status" value="2"/>
</dbReference>
<feature type="transmembrane region" description="Helical" evidence="6">
    <location>
        <begin position="68"/>
        <end position="87"/>
    </location>
</feature>
<dbReference type="InterPro" id="IPR011701">
    <property type="entry name" value="MFS"/>
</dbReference>
<feature type="transmembrane region" description="Helical" evidence="6">
    <location>
        <begin position="35"/>
        <end position="56"/>
    </location>
</feature>
<dbReference type="OrthoDB" id="6336756at2"/>
<feature type="transmembrane region" description="Helical" evidence="6">
    <location>
        <begin position="207"/>
        <end position="229"/>
    </location>
</feature>
<feature type="transmembrane region" description="Helical" evidence="6">
    <location>
        <begin position="293"/>
        <end position="315"/>
    </location>
</feature>